<proteinExistence type="predicted"/>
<evidence type="ECO:0000313" key="2">
    <source>
        <dbReference type="Proteomes" id="UP000663722"/>
    </source>
</evidence>
<evidence type="ECO:0000313" key="1">
    <source>
        <dbReference type="EMBL" id="QTA85576.1"/>
    </source>
</evidence>
<sequence length="42" mass="4964">MAASPESVIISNFLIFYKSHLTKKIFFIFGVNDHSEIWEKKF</sequence>
<dbReference type="KEGG" id="dmm:dnm_015870"/>
<keyword evidence="2" id="KW-1185">Reference proteome</keyword>
<reference evidence="1" key="1">
    <citation type="journal article" date="2021" name="Microb. Physiol.">
        <title>Proteogenomic Insights into the Physiology of Marine, Sulfate-Reducing, Filamentous Desulfonema limicola and Desulfonema magnum.</title>
        <authorList>
            <person name="Schnaars V."/>
            <person name="Wohlbrand L."/>
            <person name="Scheve S."/>
            <person name="Hinrichs C."/>
            <person name="Reinhardt R."/>
            <person name="Rabus R."/>
        </authorList>
    </citation>
    <scope>NUCLEOTIDE SEQUENCE</scope>
    <source>
        <strain evidence="1">4be13</strain>
    </source>
</reference>
<name>A0A975BHJ7_9BACT</name>
<dbReference type="Proteomes" id="UP000663722">
    <property type="component" value="Chromosome"/>
</dbReference>
<organism evidence="1 2">
    <name type="scientific">Desulfonema magnum</name>
    <dbReference type="NCBI Taxonomy" id="45655"/>
    <lineage>
        <taxon>Bacteria</taxon>
        <taxon>Pseudomonadati</taxon>
        <taxon>Thermodesulfobacteriota</taxon>
        <taxon>Desulfobacteria</taxon>
        <taxon>Desulfobacterales</taxon>
        <taxon>Desulfococcaceae</taxon>
        <taxon>Desulfonema</taxon>
    </lineage>
</organism>
<dbReference type="EMBL" id="CP061800">
    <property type="protein sequence ID" value="QTA85576.1"/>
    <property type="molecule type" value="Genomic_DNA"/>
</dbReference>
<dbReference type="AlphaFoldDB" id="A0A975BHJ7"/>
<gene>
    <name evidence="1" type="ORF">dnm_015870</name>
</gene>
<accession>A0A975BHJ7</accession>
<protein>
    <submittedName>
        <fullName evidence="1">Uncharacterized protein</fullName>
    </submittedName>
</protein>